<dbReference type="SUPFAM" id="SSF52540">
    <property type="entry name" value="P-loop containing nucleoside triphosphate hydrolases"/>
    <property type="match status" value="1"/>
</dbReference>
<reference evidence="1" key="1">
    <citation type="journal article" date="2021" name="PeerJ">
        <title>Extensive microbial diversity within the chicken gut microbiome revealed by metagenomics and culture.</title>
        <authorList>
            <person name="Gilroy R."/>
            <person name="Ravi A."/>
            <person name="Getino M."/>
            <person name="Pursley I."/>
            <person name="Horton D.L."/>
            <person name="Alikhan N.F."/>
            <person name="Baker D."/>
            <person name="Gharbi K."/>
            <person name="Hall N."/>
            <person name="Watson M."/>
            <person name="Adriaenssens E.M."/>
            <person name="Foster-Nyarko E."/>
            <person name="Jarju S."/>
            <person name="Secka A."/>
            <person name="Antonio M."/>
            <person name="Oren A."/>
            <person name="Chaudhuri R.R."/>
            <person name="La Ragione R."/>
            <person name="Hildebrand F."/>
            <person name="Pallen M.J."/>
        </authorList>
    </citation>
    <scope>NUCLEOTIDE SEQUENCE</scope>
    <source>
        <strain evidence="1">378</strain>
    </source>
</reference>
<dbReference type="InterPro" id="IPR027417">
    <property type="entry name" value="P-loop_NTPase"/>
</dbReference>
<accession>A0A948WY83</accession>
<proteinExistence type="predicted"/>
<organism evidence="1 2">
    <name type="scientific">Candidatus Anaerobiospirillum pullicola</name>
    <dbReference type="NCBI Taxonomy" id="2838451"/>
    <lineage>
        <taxon>Bacteria</taxon>
        <taxon>Pseudomonadati</taxon>
        <taxon>Pseudomonadota</taxon>
        <taxon>Gammaproteobacteria</taxon>
        <taxon>Aeromonadales</taxon>
        <taxon>Succinivibrionaceae</taxon>
        <taxon>Anaerobiospirillum</taxon>
    </lineage>
</organism>
<comment type="caution">
    <text evidence="1">The sequence shown here is derived from an EMBL/GenBank/DDBJ whole genome shotgun (WGS) entry which is preliminary data.</text>
</comment>
<dbReference type="PANTHER" id="PTHR39206:SF1">
    <property type="entry name" value="SLL8004 PROTEIN"/>
    <property type="match status" value="1"/>
</dbReference>
<dbReference type="Gene3D" id="3.40.50.300">
    <property type="entry name" value="P-loop containing nucleotide triphosphate hydrolases"/>
    <property type="match status" value="1"/>
</dbReference>
<evidence type="ECO:0000313" key="2">
    <source>
        <dbReference type="Proteomes" id="UP000733611"/>
    </source>
</evidence>
<dbReference type="AlphaFoldDB" id="A0A948WY83"/>
<gene>
    <name evidence="1" type="ORF">H9847_00090</name>
</gene>
<reference evidence="1" key="2">
    <citation type="submission" date="2021-04" db="EMBL/GenBank/DDBJ databases">
        <authorList>
            <person name="Gilroy R."/>
        </authorList>
    </citation>
    <scope>NUCLEOTIDE SEQUENCE</scope>
    <source>
        <strain evidence="1">378</strain>
    </source>
</reference>
<protein>
    <submittedName>
        <fullName evidence="1">AAA family ATPase</fullName>
    </submittedName>
</protein>
<dbReference type="Pfam" id="PF13671">
    <property type="entry name" value="AAA_33"/>
    <property type="match status" value="1"/>
</dbReference>
<name>A0A948WY83_9GAMM</name>
<dbReference type="PANTHER" id="PTHR39206">
    <property type="entry name" value="SLL8004 PROTEIN"/>
    <property type="match status" value="1"/>
</dbReference>
<evidence type="ECO:0000313" key="1">
    <source>
        <dbReference type="EMBL" id="MBU3843267.1"/>
    </source>
</evidence>
<sequence length="219" mass="23927">MSTEIKAALKPQLLILAGPNGSGKTTFYQRLAAQDSSLACLPFVNADIIAQQLAAERGYANVNELPPTLQALVDIRAGKQAITQRQALLAAAKSFITETTASSRLLLKLIATAQEQGYEVALKFVLLRSPEHNIARIKRRVAQGGHYVPDAVVRRRYDKAVALLPALLAAADEGELWDNEAEEQEARLVLRHQGTVVETFAERSTWLEASKLQELAQAC</sequence>
<dbReference type="Proteomes" id="UP000733611">
    <property type="component" value="Unassembled WGS sequence"/>
</dbReference>
<dbReference type="EMBL" id="JAHLFE010000003">
    <property type="protein sequence ID" value="MBU3843267.1"/>
    <property type="molecule type" value="Genomic_DNA"/>
</dbReference>